<name>A0A1G1WSB9_9BACT</name>
<dbReference type="InterPro" id="IPR038695">
    <property type="entry name" value="Saro_0823-like_sf"/>
</dbReference>
<comment type="caution">
    <text evidence="1">The sequence shown here is derived from an EMBL/GenBank/DDBJ whole genome shotgun (WGS) entry which is preliminary data.</text>
</comment>
<evidence type="ECO:0008006" key="3">
    <source>
        <dbReference type="Google" id="ProtNLM"/>
    </source>
</evidence>
<protein>
    <recommendedName>
        <fullName evidence="3">DUF192 domain-containing protein</fullName>
    </recommendedName>
</protein>
<dbReference type="InterPro" id="IPR003795">
    <property type="entry name" value="DUF192"/>
</dbReference>
<sequence>MIRKLSNIKIADSYKSKIVGVIGWEDWGGCAGLLIKDANSIHTFFVRFAIDVVFLDREFKIIRIVENLQPFRFSPVVWSAKHTLELPNGVVRKESLHTGDKIDLI</sequence>
<dbReference type="Proteomes" id="UP000179279">
    <property type="component" value="Unassembled WGS sequence"/>
</dbReference>
<gene>
    <name evidence="1" type="ORF">A3A57_02085</name>
</gene>
<dbReference type="AlphaFoldDB" id="A0A1G1WSB9"/>
<evidence type="ECO:0000313" key="2">
    <source>
        <dbReference type="Proteomes" id="UP000179279"/>
    </source>
</evidence>
<dbReference type="Pfam" id="PF02643">
    <property type="entry name" value="DUF192"/>
    <property type="match status" value="1"/>
</dbReference>
<accession>A0A1G1WSB9</accession>
<evidence type="ECO:0000313" key="1">
    <source>
        <dbReference type="EMBL" id="OGY30613.1"/>
    </source>
</evidence>
<dbReference type="Gene3D" id="2.60.120.1140">
    <property type="entry name" value="Protein of unknown function DUF192"/>
    <property type="match status" value="1"/>
</dbReference>
<dbReference type="EMBL" id="MHDA01000046">
    <property type="protein sequence ID" value="OGY30613.1"/>
    <property type="molecule type" value="Genomic_DNA"/>
</dbReference>
<proteinExistence type="predicted"/>
<reference evidence="1 2" key="1">
    <citation type="journal article" date="2016" name="Nat. Commun.">
        <title>Thousands of microbial genomes shed light on interconnected biogeochemical processes in an aquifer system.</title>
        <authorList>
            <person name="Anantharaman K."/>
            <person name="Brown C.T."/>
            <person name="Hug L.A."/>
            <person name="Sharon I."/>
            <person name="Castelle C.J."/>
            <person name="Probst A.J."/>
            <person name="Thomas B.C."/>
            <person name="Singh A."/>
            <person name="Wilkins M.J."/>
            <person name="Karaoz U."/>
            <person name="Brodie E.L."/>
            <person name="Williams K.H."/>
            <person name="Hubbard S.S."/>
            <person name="Banfield J.F."/>
        </authorList>
    </citation>
    <scope>NUCLEOTIDE SEQUENCE [LARGE SCALE GENOMIC DNA]</scope>
</reference>
<organism evidence="1 2">
    <name type="scientific">Candidatus Woykebacteria bacterium RIFCSPLOWO2_01_FULL_41_12</name>
    <dbReference type="NCBI Taxonomy" id="1802604"/>
    <lineage>
        <taxon>Bacteria</taxon>
        <taxon>Candidatus Woykeibacteriota</taxon>
    </lineage>
</organism>